<keyword evidence="3" id="KW-1185">Reference proteome</keyword>
<reference evidence="2" key="1">
    <citation type="journal article" date="2020" name="Stud. Mycol.">
        <title>101 Dothideomycetes genomes: a test case for predicting lifestyles and emergence of pathogens.</title>
        <authorList>
            <person name="Haridas S."/>
            <person name="Albert R."/>
            <person name="Binder M."/>
            <person name="Bloem J."/>
            <person name="Labutti K."/>
            <person name="Salamov A."/>
            <person name="Andreopoulos B."/>
            <person name="Baker S."/>
            <person name="Barry K."/>
            <person name="Bills G."/>
            <person name="Bluhm B."/>
            <person name="Cannon C."/>
            <person name="Castanera R."/>
            <person name="Culley D."/>
            <person name="Daum C."/>
            <person name="Ezra D."/>
            <person name="Gonzalez J."/>
            <person name="Henrissat B."/>
            <person name="Kuo A."/>
            <person name="Liang C."/>
            <person name="Lipzen A."/>
            <person name="Lutzoni F."/>
            <person name="Magnuson J."/>
            <person name="Mondo S."/>
            <person name="Nolan M."/>
            <person name="Ohm R."/>
            <person name="Pangilinan J."/>
            <person name="Park H.-J."/>
            <person name="Ramirez L."/>
            <person name="Alfaro M."/>
            <person name="Sun H."/>
            <person name="Tritt A."/>
            <person name="Yoshinaga Y."/>
            <person name="Zwiers L.-H."/>
            <person name="Turgeon B."/>
            <person name="Goodwin S."/>
            <person name="Spatafora J."/>
            <person name="Crous P."/>
            <person name="Grigoriev I."/>
        </authorList>
    </citation>
    <scope>NUCLEOTIDE SEQUENCE</scope>
    <source>
        <strain evidence="2">HMLAC05119</strain>
    </source>
</reference>
<feature type="transmembrane region" description="Helical" evidence="1">
    <location>
        <begin position="391"/>
        <end position="413"/>
    </location>
</feature>
<keyword evidence="1" id="KW-0472">Membrane</keyword>
<feature type="transmembrane region" description="Helical" evidence="1">
    <location>
        <begin position="76"/>
        <end position="95"/>
    </location>
</feature>
<feature type="transmembrane region" description="Helical" evidence="1">
    <location>
        <begin position="364"/>
        <end position="385"/>
    </location>
</feature>
<feature type="transmembrane region" description="Helical" evidence="1">
    <location>
        <begin position="21"/>
        <end position="43"/>
    </location>
</feature>
<organism evidence="2 3">
    <name type="scientific">Ampelomyces quisqualis</name>
    <name type="common">Powdery mildew agent</name>
    <dbReference type="NCBI Taxonomy" id="50730"/>
    <lineage>
        <taxon>Eukaryota</taxon>
        <taxon>Fungi</taxon>
        <taxon>Dikarya</taxon>
        <taxon>Ascomycota</taxon>
        <taxon>Pezizomycotina</taxon>
        <taxon>Dothideomycetes</taxon>
        <taxon>Pleosporomycetidae</taxon>
        <taxon>Pleosporales</taxon>
        <taxon>Pleosporineae</taxon>
        <taxon>Phaeosphaeriaceae</taxon>
        <taxon>Ampelomyces</taxon>
    </lineage>
</organism>
<feature type="transmembrane region" description="Helical" evidence="1">
    <location>
        <begin position="160"/>
        <end position="178"/>
    </location>
</feature>
<evidence type="ECO:0000313" key="2">
    <source>
        <dbReference type="EMBL" id="KAF1919003.1"/>
    </source>
</evidence>
<protein>
    <submittedName>
        <fullName evidence="2">Uncharacterized protein</fullName>
    </submittedName>
</protein>
<accession>A0A6A5QU71</accession>
<feature type="transmembrane region" description="Helical" evidence="1">
    <location>
        <begin position="190"/>
        <end position="211"/>
    </location>
</feature>
<dbReference type="OrthoDB" id="3363151at2759"/>
<keyword evidence="1" id="KW-1133">Transmembrane helix</keyword>
<feature type="transmembrane region" description="Helical" evidence="1">
    <location>
        <begin position="331"/>
        <end position="352"/>
    </location>
</feature>
<evidence type="ECO:0000313" key="3">
    <source>
        <dbReference type="Proteomes" id="UP000800096"/>
    </source>
</evidence>
<gene>
    <name evidence="2" type="ORF">BDU57DRAFT_126344</name>
</gene>
<feature type="transmembrane region" description="Helical" evidence="1">
    <location>
        <begin position="223"/>
        <end position="251"/>
    </location>
</feature>
<evidence type="ECO:0000256" key="1">
    <source>
        <dbReference type="SAM" id="Phobius"/>
    </source>
</evidence>
<proteinExistence type="predicted"/>
<sequence>MNTLNRFLKSPRSAHDASNDFLLGLRGFFVVQSFLFTFLQVFAPGAVAHTPNALNSPNTTLHKALKFVSILFWNDGIIYSGLIMLSARTICIPFMTTGGGSKSSIAGFIFRRGLTLWIPVAAALAISTGISHSLSYGHVDAFAQSAGNLSIFVPYKIENALIYFNSVFNLFWVTTKFSDQSGNYAFPGQMMWVINVIYQQSFTIYMTMVIIPYTRRSWRFKGALFFIITAWWVQSWAWYSITGLLFADMAINMDFKVKAQRGIKIYRSIRMPSYIAYILVFAAGAIMQYLWAAWRPEYRNEEIVAHGGLYYTGGLNEDFDVKQPQARDDNYLVLVGLFLFVETSDLLQWALANPLFVYLGRRSLSFFLVQSIIIYTLGIKLYLALGISSNIGAVAVCFFVTLAASAAGTEVFYRLVEIPSQVLSHVAFDWIRE</sequence>
<name>A0A6A5QU71_AMPQU</name>
<dbReference type="AlphaFoldDB" id="A0A6A5QU71"/>
<dbReference type="EMBL" id="ML979133">
    <property type="protein sequence ID" value="KAF1919003.1"/>
    <property type="molecule type" value="Genomic_DNA"/>
</dbReference>
<feature type="transmembrane region" description="Helical" evidence="1">
    <location>
        <begin position="116"/>
        <end position="134"/>
    </location>
</feature>
<feature type="transmembrane region" description="Helical" evidence="1">
    <location>
        <begin position="272"/>
        <end position="291"/>
    </location>
</feature>
<dbReference type="Proteomes" id="UP000800096">
    <property type="component" value="Unassembled WGS sequence"/>
</dbReference>
<keyword evidence="1" id="KW-0812">Transmembrane</keyword>